<dbReference type="Proteomes" id="UP001623600">
    <property type="component" value="Unassembled WGS sequence"/>
</dbReference>
<sequence>MKNDFDVLVDKIIGLDTFWKANYYMLSMKKQPHGGVAHINYPNYYFKYHPKQMIRLFMRDGNDIPYFLEKVTDEAFALYSSLNIDIEELLMFCFDNNSFWYVGMKILQPKTEYIEENKKCPLIFKVISSKLSFEKYFDINEKKAIYALVCFLLDGDMVEIRDLKDIEVREDLSFTHNKYGLSLIKNAKFMRQGFIYDSKYYLYNIFFDTSIGLPMDEIPFTIKVINDEIPNCKFAMRLDENLATMPDKMISTASTDFQVYRGILLDFADIDKLISNKEVIVHFCPETFHKIVMIIKPDIEDGERFYHIEVEELWNKDIIKDKIVLTNFIHAKYYPNVKSFKHIDFSVNQYSMEIYALKYADIVNITGVPIDKYCTTHYKVWCVEDETISISTWSKLVSLTLDEPFRKLFFDMFTE</sequence>
<proteinExistence type="predicted"/>
<name>A0ABW8RZB2_9CLOT</name>
<dbReference type="EMBL" id="JBJIAB010000002">
    <property type="protein sequence ID" value="MFL0163954.1"/>
    <property type="molecule type" value="Genomic_DNA"/>
</dbReference>
<comment type="caution">
    <text evidence="1">The sequence shown here is derived from an EMBL/GenBank/DDBJ whole genome shotgun (WGS) entry which is preliminary data.</text>
</comment>
<keyword evidence="2" id="KW-1185">Reference proteome</keyword>
<dbReference type="RefSeq" id="WP_406760411.1">
    <property type="nucleotide sequence ID" value="NZ_JBJIAB010000002.1"/>
</dbReference>
<evidence type="ECO:0000313" key="1">
    <source>
        <dbReference type="EMBL" id="MFL0163954.1"/>
    </source>
</evidence>
<evidence type="ECO:0000313" key="2">
    <source>
        <dbReference type="Proteomes" id="UP001623600"/>
    </source>
</evidence>
<accession>A0ABW8RZB2</accession>
<protein>
    <submittedName>
        <fullName evidence="1">Uncharacterized protein</fullName>
    </submittedName>
</protein>
<gene>
    <name evidence="1" type="ORF">ACJDTP_02590</name>
</gene>
<organism evidence="1 2">
    <name type="scientific">Candidatus Clostridium helianthi</name>
    <dbReference type="NCBI Taxonomy" id="3381660"/>
    <lineage>
        <taxon>Bacteria</taxon>
        <taxon>Bacillati</taxon>
        <taxon>Bacillota</taxon>
        <taxon>Clostridia</taxon>
        <taxon>Eubacteriales</taxon>
        <taxon>Clostridiaceae</taxon>
        <taxon>Clostridium</taxon>
    </lineage>
</organism>
<reference evidence="1 2" key="1">
    <citation type="submission" date="2024-11" db="EMBL/GenBank/DDBJ databases">
        <authorList>
            <person name="Heng Y.C."/>
            <person name="Lim A.C.H."/>
            <person name="Lee J.K.Y."/>
            <person name="Kittelmann S."/>
        </authorList>
    </citation>
    <scope>NUCLEOTIDE SEQUENCE [LARGE SCALE GENOMIC DNA]</scope>
    <source>
        <strain evidence="1 2">WILCCON 0112</strain>
    </source>
</reference>